<sequence>GSAGSGGSVKSPVSSVSSNLVLMELTGSNGNYFLSPVLSPQQPQRRKNNFTFSKDKSNHIVRVSVTPRQYSRFAHVSVIHPMDDINNVMTSRQQVSMNPVKLQNRMGLADNSAIIEKRLSTLSRSSAKESPMIVRSTLRQKKKKQQPINSVRVVYQRPKNAQPETDKESGVQTLSEWSEKNSFFDLVQNYVVDRVLNDGNKIVNNLTSDKKFK</sequence>
<comment type="caution">
    <text evidence="1">The sequence shown here is derived from an EMBL/GenBank/DDBJ whole genome shotgun (WGS) entry which is preliminary data.</text>
</comment>
<reference evidence="1" key="1">
    <citation type="submission" date="2021-06" db="EMBL/GenBank/DDBJ databases">
        <authorList>
            <person name="Hodson N. C."/>
            <person name="Mongue J. A."/>
            <person name="Jaron S. K."/>
        </authorList>
    </citation>
    <scope>NUCLEOTIDE SEQUENCE</scope>
</reference>
<evidence type="ECO:0000313" key="1">
    <source>
        <dbReference type="EMBL" id="CAG7825753.1"/>
    </source>
</evidence>
<accession>A0A8J2L5Z8</accession>
<organism evidence="1 2">
    <name type="scientific">Allacma fusca</name>
    <dbReference type="NCBI Taxonomy" id="39272"/>
    <lineage>
        <taxon>Eukaryota</taxon>
        <taxon>Metazoa</taxon>
        <taxon>Ecdysozoa</taxon>
        <taxon>Arthropoda</taxon>
        <taxon>Hexapoda</taxon>
        <taxon>Collembola</taxon>
        <taxon>Symphypleona</taxon>
        <taxon>Sminthuridae</taxon>
        <taxon>Allacma</taxon>
    </lineage>
</organism>
<proteinExistence type="predicted"/>
<name>A0A8J2L5Z8_9HEXA</name>
<evidence type="ECO:0000313" key="2">
    <source>
        <dbReference type="Proteomes" id="UP000708208"/>
    </source>
</evidence>
<dbReference type="EMBL" id="CAJVCH010537392">
    <property type="protein sequence ID" value="CAG7825753.1"/>
    <property type="molecule type" value="Genomic_DNA"/>
</dbReference>
<gene>
    <name evidence="1" type="ORF">AFUS01_LOCUS35846</name>
</gene>
<keyword evidence="2" id="KW-1185">Reference proteome</keyword>
<dbReference type="AlphaFoldDB" id="A0A8J2L5Z8"/>
<dbReference type="Proteomes" id="UP000708208">
    <property type="component" value="Unassembled WGS sequence"/>
</dbReference>
<feature type="non-terminal residue" evidence="1">
    <location>
        <position position="1"/>
    </location>
</feature>
<protein>
    <submittedName>
        <fullName evidence="1">Uncharacterized protein</fullName>
    </submittedName>
</protein>